<reference evidence="2" key="1">
    <citation type="journal article" date="2011" name="PLoS Genet.">
        <title>Genomic analysis of the necrotrophic fungal pathogens Sclerotinia sclerotiorum and Botrytis cinerea.</title>
        <authorList>
            <person name="Amselem J."/>
            <person name="Cuomo C.A."/>
            <person name="van Kan J.A."/>
            <person name="Viaud M."/>
            <person name="Benito E.P."/>
            <person name="Couloux A."/>
            <person name="Coutinho P.M."/>
            <person name="de Vries R.P."/>
            <person name="Dyer P.S."/>
            <person name="Fillinger S."/>
            <person name="Fournier E."/>
            <person name="Gout L."/>
            <person name="Hahn M."/>
            <person name="Kohn L."/>
            <person name="Lapalu N."/>
            <person name="Plummer K.M."/>
            <person name="Pradier J.M."/>
            <person name="Quevillon E."/>
            <person name="Sharon A."/>
            <person name="Simon A."/>
            <person name="ten Have A."/>
            <person name="Tudzynski B."/>
            <person name="Tudzynski P."/>
            <person name="Wincker P."/>
            <person name="Andrew M."/>
            <person name="Anthouard V."/>
            <person name="Beever R.E."/>
            <person name="Beffa R."/>
            <person name="Benoit I."/>
            <person name="Bouzid O."/>
            <person name="Brault B."/>
            <person name="Chen Z."/>
            <person name="Choquer M."/>
            <person name="Collemare J."/>
            <person name="Cotton P."/>
            <person name="Danchin E.G."/>
            <person name="Da Silva C."/>
            <person name="Gautier A."/>
            <person name="Giraud C."/>
            <person name="Giraud T."/>
            <person name="Gonzalez C."/>
            <person name="Grossetete S."/>
            <person name="Guldener U."/>
            <person name="Henrissat B."/>
            <person name="Howlett B.J."/>
            <person name="Kodira C."/>
            <person name="Kretschmer M."/>
            <person name="Lappartient A."/>
            <person name="Leroch M."/>
            <person name="Levis C."/>
            <person name="Mauceli E."/>
            <person name="Neuveglise C."/>
            <person name="Oeser B."/>
            <person name="Pearson M."/>
            <person name="Poulain J."/>
            <person name="Poussereau N."/>
            <person name="Quesneville H."/>
            <person name="Rascle C."/>
            <person name="Schumacher J."/>
            <person name="Segurens B."/>
            <person name="Sexton A."/>
            <person name="Silva E."/>
            <person name="Sirven C."/>
            <person name="Soanes D.M."/>
            <person name="Talbot N.J."/>
            <person name="Templeton M."/>
            <person name="Yandava C."/>
            <person name="Yarden O."/>
            <person name="Zeng Q."/>
            <person name="Rollins J.A."/>
            <person name="Lebrun M.H."/>
            <person name="Dickman M."/>
        </authorList>
    </citation>
    <scope>NUCLEOTIDE SEQUENCE [LARGE SCALE GENOMIC DNA]</scope>
    <source>
        <strain evidence="2">T4</strain>
    </source>
</reference>
<gene>
    <name evidence="1" type="ORF">BofuT4_uP012820.1</name>
</gene>
<proteinExistence type="predicted"/>
<evidence type="ECO:0000313" key="2">
    <source>
        <dbReference type="Proteomes" id="UP000008177"/>
    </source>
</evidence>
<dbReference type="InParanoid" id="G2XR05"/>
<accession>G2XR05</accession>
<dbReference type="EMBL" id="FQ790255">
    <property type="protein sequence ID" value="CCD43173.1"/>
    <property type="molecule type" value="Genomic_DNA"/>
</dbReference>
<dbReference type="AlphaFoldDB" id="G2XR05"/>
<dbReference type="Proteomes" id="UP000008177">
    <property type="component" value="Unplaced contigs"/>
</dbReference>
<organism evidence="1 2">
    <name type="scientific">Botryotinia fuckeliana (strain T4)</name>
    <name type="common">Noble rot fungus</name>
    <name type="synonym">Botrytis cinerea</name>
    <dbReference type="NCBI Taxonomy" id="999810"/>
    <lineage>
        <taxon>Eukaryota</taxon>
        <taxon>Fungi</taxon>
        <taxon>Dikarya</taxon>
        <taxon>Ascomycota</taxon>
        <taxon>Pezizomycotina</taxon>
        <taxon>Leotiomycetes</taxon>
        <taxon>Helotiales</taxon>
        <taxon>Sclerotiniaceae</taxon>
        <taxon>Botrytis</taxon>
    </lineage>
</organism>
<sequence length="57" mass="6676">MHEFWLQTSSISYSYESRWTRAHAVPSVHRVYIHLSTFRTKIASAYNFTGTQALKLV</sequence>
<evidence type="ECO:0000313" key="1">
    <source>
        <dbReference type="EMBL" id="CCD43173.1"/>
    </source>
</evidence>
<protein>
    <submittedName>
        <fullName evidence="1">Uncharacterized protein</fullName>
    </submittedName>
</protein>
<name>G2XR05_BOTF4</name>
<dbReference type="HOGENOM" id="CLU_2996255_0_0_1"/>